<dbReference type="InterPro" id="IPR049445">
    <property type="entry name" value="TetR_SbtR-like_C"/>
</dbReference>
<evidence type="ECO:0000256" key="4">
    <source>
        <dbReference type="PROSITE-ProRule" id="PRU00335"/>
    </source>
</evidence>
<keyword evidence="7" id="KW-1185">Reference proteome</keyword>
<evidence type="ECO:0000256" key="3">
    <source>
        <dbReference type="ARBA" id="ARBA00023163"/>
    </source>
</evidence>
<dbReference type="PANTHER" id="PTHR30055:SF234">
    <property type="entry name" value="HTH-TYPE TRANSCRIPTIONAL REGULATOR BETI"/>
    <property type="match status" value="1"/>
</dbReference>
<comment type="caution">
    <text evidence="6">The sequence shown here is derived from an EMBL/GenBank/DDBJ whole genome shotgun (WGS) entry which is preliminary data.</text>
</comment>
<keyword evidence="2 4" id="KW-0238">DNA-binding</keyword>
<protein>
    <submittedName>
        <fullName evidence="6">TetR/AcrR family transcriptional regulator</fullName>
    </submittedName>
</protein>
<evidence type="ECO:0000259" key="5">
    <source>
        <dbReference type="PROSITE" id="PS50977"/>
    </source>
</evidence>
<evidence type="ECO:0000256" key="2">
    <source>
        <dbReference type="ARBA" id="ARBA00023125"/>
    </source>
</evidence>
<keyword evidence="3" id="KW-0804">Transcription</keyword>
<organism evidence="6 7">
    <name type="scientific">Streptomyces edwardsiae</name>
    <dbReference type="NCBI Taxonomy" id="3075527"/>
    <lineage>
        <taxon>Bacteria</taxon>
        <taxon>Bacillati</taxon>
        <taxon>Actinomycetota</taxon>
        <taxon>Actinomycetes</taxon>
        <taxon>Kitasatosporales</taxon>
        <taxon>Streptomycetaceae</taxon>
        <taxon>Streptomyces</taxon>
    </lineage>
</organism>
<dbReference type="InterPro" id="IPR036271">
    <property type="entry name" value="Tet_transcr_reg_TetR-rel_C_sf"/>
</dbReference>
<evidence type="ECO:0000313" key="6">
    <source>
        <dbReference type="EMBL" id="MDT0393640.1"/>
    </source>
</evidence>
<reference evidence="7" key="1">
    <citation type="submission" date="2023-07" db="EMBL/GenBank/DDBJ databases">
        <title>30 novel species of actinomycetes from the DSMZ collection.</title>
        <authorList>
            <person name="Nouioui I."/>
        </authorList>
    </citation>
    <scope>NUCLEOTIDE SEQUENCE [LARGE SCALE GENOMIC DNA]</scope>
    <source>
        <strain evidence="7">DSM 41636</strain>
    </source>
</reference>
<proteinExistence type="predicted"/>
<dbReference type="Gene3D" id="1.10.357.10">
    <property type="entry name" value="Tetracycline Repressor, domain 2"/>
    <property type="match status" value="1"/>
</dbReference>
<dbReference type="SUPFAM" id="SSF48498">
    <property type="entry name" value="Tetracyclin repressor-like, C-terminal domain"/>
    <property type="match status" value="1"/>
</dbReference>
<dbReference type="Proteomes" id="UP001183881">
    <property type="component" value="Unassembled WGS sequence"/>
</dbReference>
<dbReference type="InterPro" id="IPR009057">
    <property type="entry name" value="Homeodomain-like_sf"/>
</dbReference>
<accession>A0ABU2PNA2</accession>
<dbReference type="PANTHER" id="PTHR30055">
    <property type="entry name" value="HTH-TYPE TRANSCRIPTIONAL REGULATOR RUTR"/>
    <property type="match status" value="1"/>
</dbReference>
<evidence type="ECO:0000256" key="1">
    <source>
        <dbReference type="ARBA" id="ARBA00023015"/>
    </source>
</evidence>
<keyword evidence="1" id="KW-0805">Transcription regulation</keyword>
<dbReference type="RefSeq" id="WP_311641083.1">
    <property type="nucleotide sequence ID" value="NZ_JAVRFA010000002.1"/>
</dbReference>
<dbReference type="SUPFAM" id="SSF46689">
    <property type="entry name" value="Homeodomain-like"/>
    <property type="match status" value="1"/>
</dbReference>
<dbReference type="Pfam" id="PF00440">
    <property type="entry name" value="TetR_N"/>
    <property type="match status" value="1"/>
</dbReference>
<evidence type="ECO:0000313" key="7">
    <source>
        <dbReference type="Proteomes" id="UP001183881"/>
    </source>
</evidence>
<dbReference type="InterPro" id="IPR001647">
    <property type="entry name" value="HTH_TetR"/>
</dbReference>
<dbReference type="PROSITE" id="PS50977">
    <property type="entry name" value="HTH_TETR_2"/>
    <property type="match status" value="1"/>
</dbReference>
<dbReference type="Pfam" id="PF21597">
    <property type="entry name" value="TetR_C_43"/>
    <property type="match status" value="1"/>
</dbReference>
<feature type="DNA-binding region" description="H-T-H motif" evidence="4">
    <location>
        <begin position="32"/>
        <end position="51"/>
    </location>
</feature>
<gene>
    <name evidence="6" type="ORF">RM705_02785</name>
</gene>
<sequence length="194" mass="20523">MPAAPLRKDAARNRQKIIDVARRLVDAGTPIQLNEVARAASVGVATVYRHFPTPEALLETVATPGVEALIAHAERALRGDNPWTALSDYLHAGTAAVVADASLSPVFAAPVDALPHITVLKQRLNEVFAQLLHHAHAAGLADPNVTKTDLLPLMCGVVHAATVHAATSAEDRSVAARRYLTITLEGLRTAPRGP</sequence>
<name>A0ABU2PNA2_9ACTN</name>
<dbReference type="InterPro" id="IPR050109">
    <property type="entry name" value="HTH-type_TetR-like_transc_reg"/>
</dbReference>
<dbReference type="EMBL" id="JAVRFA010000002">
    <property type="protein sequence ID" value="MDT0393640.1"/>
    <property type="molecule type" value="Genomic_DNA"/>
</dbReference>
<feature type="domain" description="HTH tetR-type" evidence="5">
    <location>
        <begin position="11"/>
        <end position="69"/>
    </location>
</feature>